<dbReference type="EMBL" id="QHKO01000013">
    <property type="protein sequence ID" value="RAL20185.1"/>
    <property type="molecule type" value="Genomic_DNA"/>
</dbReference>
<name>A0A328C2N6_9DELT</name>
<dbReference type="RefSeq" id="WP_111731362.1">
    <property type="nucleotide sequence ID" value="NZ_QHKO01000013.1"/>
</dbReference>
<dbReference type="AlphaFoldDB" id="A0A328C2N6"/>
<organism evidence="2 3">
    <name type="scientific">Lujinxingia litoralis</name>
    <dbReference type="NCBI Taxonomy" id="2211119"/>
    <lineage>
        <taxon>Bacteria</taxon>
        <taxon>Deltaproteobacteria</taxon>
        <taxon>Bradymonadales</taxon>
        <taxon>Lujinxingiaceae</taxon>
        <taxon>Lujinxingia</taxon>
    </lineage>
</organism>
<protein>
    <submittedName>
        <fullName evidence="2">Uncharacterized protein</fullName>
    </submittedName>
</protein>
<evidence type="ECO:0000313" key="2">
    <source>
        <dbReference type="EMBL" id="RAL20185.1"/>
    </source>
</evidence>
<comment type="caution">
    <text evidence="2">The sequence shown here is derived from an EMBL/GenBank/DDBJ whole genome shotgun (WGS) entry which is preliminary data.</text>
</comment>
<reference evidence="2 3" key="1">
    <citation type="submission" date="2018-05" db="EMBL/GenBank/DDBJ databases">
        <title>Lujinxingia marina gen. nov. sp. nov., a new facultative anaerobic member of the class Deltaproteobacteria, and proposal of Lujinxingaceae fam. nov.</title>
        <authorList>
            <person name="Li C.-M."/>
        </authorList>
    </citation>
    <scope>NUCLEOTIDE SEQUENCE [LARGE SCALE GENOMIC DNA]</scope>
    <source>
        <strain evidence="2 3">B210</strain>
    </source>
</reference>
<proteinExistence type="predicted"/>
<dbReference type="PROSITE" id="PS51257">
    <property type="entry name" value="PROKAR_LIPOPROTEIN"/>
    <property type="match status" value="1"/>
</dbReference>
<sequence length="319" mass="33456">MTYQRICIVGLLVAMTGCLASPTSGEGAGANEAAPSLEEASQGEALEAEVSAALPSLPDPSAVEEGAPEDTSPRLKAEAAFRNVGWEAMQAKSEAFKACAGKGFATSNAYFEAVAERGAEGFELGQIQGKEAEEALGRCVQARMREVLAEVQGEAPEHVERLGFSVWLLGPQTKGANCSGEGVICAGLGGAEPGEALRTMTFGQEAPCPHSGAILDGGEEVFEASIECHTLGQGIANAGGDAMPLGAQAWVSVRYDGQSGDHMVYGRYTDERYREVASCLVEVHRSLALEGEGNVSCQQNLCSRLYSFARHPVLSLMVH</sequence>
<feature type="chain" id="PRO_5016390956" evidence="1">
    <location>
        <begin position="21"/>
        <end position="319"/>
    </location>
</feature>
<gene>
    <name evidence="2" type="ORF">DL240_18375</name>
</gene>
<keyword evidence="3" id="KW-1185">Reference proteome</keyword>
<feature type="signal peptide" evidence="1">
    <location>
        <begin position="1"/>
        <end position="20"/>
    </location>
</feature>
<keyword evidence="1" id="KW-0732">Signal</keyword>
<dbReference type="Proteomes" id="UP000249169">
    <property type="component" value="Unassembled WGS sequence"/>
</dbReference>
<accession>A0A328C2N6</accession>
<evidence type="ECO:0000256" key="1">
    <source>
        <dbReference type="SAM" id="SignalP"/>
    </source>
</evidence>
<dbReference type="OrthoDB" id="5491233at2"/>
<evidence type="ECO:0000313" key="3">
    <source>
        <dbReference type="Proteomes" id="UP000249169"/>
    </source>
</evidence>